<gene>
    <name evidence="1" type="ordered locus">Fleli_0255</name>
    <name evidence="2" type="ordered locus">Fleli_2333</name>
</gene>
<evidence type="ECO:0000313" key="1">
    <source>
        <dbReference type="EMBL" id="AFM02744.1"/>
    </source>
</evidence>
<evidence type="ECO:0000313" key="2">
    <source>
        <dbReference type="EMBL" id="AFM04706.1"/>
    </source>
</evidence>
<dbReference type="STRING" id="880071.Fleli_0255"/>
<dbReference type="AlphaFoldDB" id="I4AFK9"/>
<dbReference type="Proteomes" id="UP000006054">
    <property type="component" value="Chromosome"/>
</dbReference>
<reference evidence="1" key="2">
    <citation type="submission" date="2012-06" db="EMBL/GenBank/DDBJ databases">
        <title>The complete genome of Flexibacter litoralis DSM 6794.</title>
        <authorList>
            <consortium name="US DOE Joint Genome Institute (JGI-PGF)"/>
            <person name="Lucas S."/>
            <person name="Copeland A."/>
            <person name="Lapidus A."/>
            <person name="Glavina del Rio T."/>
            <person name="Dalin E."/>
            <person name="Tice H."/>
            <person name="Bruce D."/>
            <person name="Goodwin L."/>
            <person name="Pitluck S."/>
            <person name="Peters L."/>
            <person name="Ovchinnikova G."/>
            <person name="Lu M."/>
            <person name="Kyrpides N."/>
            <person name="Mavromatis K."/>
            <person name="Ivanova N."/>
            <person name="Brettin T."/>
            <person name="Detter J.C."/>
            <person name="Han C."/>
            <person name="Larimer F."/>
            <person name="Land M."/>
            <person name="Hauser L."/>
            <person name="Markowitz V."/>
            <person name="Cheng J.-F."/>
            <person name="Hugenholtz P."/>
            <person name="Woyke T."/>
            <person name="Wu D."/>
            <person name="Spring S."/>
            <person name="Lang E."/>
            <person name="Kopitz M."/>
            <person name="Brambilla E."/>
            <person name="Klenk H.-P."/>
            <person name="Eisen J.A."/>
        </authorList>
    </citation>
    <scope>NUCLEOTIDE SEQUENCE</scope>
    <source>
        <strain evidence="1">DSM 6794</strain>
    </source>
</reference>
<proteinExistence type="predicted"/>
<protein>
    <recommendedName>
        <fullName evidence="4">DUF4279 domain-containing protein</fullName>
    </recommendedName>
</protein>
<dbReference type="KEGG" id="fli:Fleli_0255"/>
<dbReference type="EMBL" id="CP003345">
    <property type="protein sequence ID" value="AFM02744.1"/>
    <property type="molecule type" value="Genomic_DNA"/>
</dbReference>
<organism evidence="1 3">
    <name type="scientific">Bernardetia litoralis (strain ATCC 23117 / DSM 6794 / NBRC 15988 / NCIMB 1366 / Fx l1 / Sio-4)</name>
    <name type="common">Flexibacter litoralis</name>
    <dbReference type="NCBI Taxonomy" id="880071"/>
    <lineage>
        <taxon>Bacteria</taxon>
        <taxon>Pseudomonadati</taxon>
        <taxon>Bacteroidota</taxon>
        <taxon>Cytophagia</taxon>
        <taxon>Cytophagales</taxon>
        <taxon>Bernardetiaceae</taxon>
        <taxon>Bernardetia</taxon>
    </lineage>
</organism>
<dbReference type="OrthoDB" id="2086634at2"/>
<dbReference type="RefSeq" id="WP_014796209.1">
    <property type="nucleotide sequence ID" value="NC_018018.1"/>
</dbReference>
<evidence type="ECO:0000313" key="3">
    <source>
        <dbReference type="Proteomes" id="UP000006054"/>
    </source>
</evidence>
<dbReference type="HOGENOM" id="CLU_1978235_0_0_10"/>
<evidence type="ECO:0008006" key="4">
    <source>
        <dbReference type="Google" id="ProtNLM"/>
    </source>
</evidence>
<reference evidence="3" key="1">
    <citation type="submission" date="2012-06" db="EMBL/GenBank/DDBJ databases">
        <title>The complete genome of Flexibacter litoralis DSM 6794.</title>
        <authorList>
            <person name="Lucas S."/>
            <person name="Copeland A."/>
            <person name="Lapidus A."/>
            <person name="Glavina del Rio T."/>
            <person name="Dalin E."/>
            <person name="Tice H."/>
            <person name="Bruce D."/>
            <person name="Goodwin L."/>
            <person name="Pitluck S."/>
            <person name="Peters L."/>
            <person name="Ovchinnikova G."/>
            <person name="Lu M."/>
            <person name="Kyrpides N."/>
            <person name="Mavromatis K."/>
            <person name="Ivanova N."/>
            <person name="Brettin T."/>
            <person name="Detter J.C."/>
            <person name="Han C."/>
            <person name="Larimer F."/>
            <person name="Land M."/>
            <person name="Hauser L."/>
            <person name="Markowitz V."/>
            <person name="Cheng J.-F."/>
            <person name="Hugenholtz P."/>
            <person name="Woyke T."/>
            <person name="Wu D."/>
            <person name="Spring S."/>
            <person name="Lang E."/>
            <person name="Kopitz M."/>
            <person name="Brambilla E."/>
            <person name="Klenk H.-P."/>
            <person name="Eisen J.A."/>
        </authorList>
    </citation>
    <scope>NUCLEOTIDE SEQUENCE [LARGE SCALE GENOMIC DNA]</scope>
    <source>
        <strain evidence="3">ATCC 23117 / DSM 6794 / NBRC 15988 / NCIMB 1366 / Sio-4</strain>
    </source>
</reference>
<dbReference type="eggNOG" id="ENOG5033VFY">
    <property type="taxonomic scope" value="Bacteria"/>
</dbReference>
<accession>I4AFK9</accession>
<sequence>MKYQNLYIDFEPSWETYNKVTEIIGRIPQKHEKSEFDETNEPSTWWLQLLEDEENDIYVDFINVFMDLLEPKFDKLKNIGIEKENILIWLVYEYEQQCALGFNPKELERLGKNGIALNIDCHERRK</sequence>
<keyword evidence="3" id="KW-1185">Reference proteome</keyword>
<name>I4AFK9_BERLS</name>
<dbReference type="KEGG" id="fli:Fleli_2333"/>
<dbReference type="EMBL" id="CP003345">
    <property type="protein sequence ID" value="AFM04706.1"/>
    <property type="molecule type" value="Genomic_DNA"/>
</dbReference>